<dbReference type="EMBL" id="CADEAL010002458">
    <property type="protein sequence ID" value="CAB1440459.1"/>
    <property type="molecule type" value="Genomic_DNA"/>
</dbReference>
<keyword evidence="3" id="KW-1185">Reference proteome</keyword>
<dbReference type="PANTHER" id="PTHR34999:SF2">
    <property type="match status" value="1"/>
</dbReference>
<gene>
    <name evidence="2" type="ORF">PLEPLA_LOCUS28225</name>
</gene>
<comment type="caution">
    <text evidence="2">The sequence shown here is derived from an EMBL/GenBank/DDBJ whole genome shotgun (WGS) entry which is preliminary data.</text>
</comment>
<dbReference type="Proteomes" id="UP001153269">
    <property type="component" value="Unassembled WGS sequence"/>
</dbReference>
<name>A0A9N7UY36_PLEPL</name>
<evidence type="ECO:0000313" key="3">
    <source>
        <dbReference type="Proteomes" id="UP001153269"/>
    </source>
</evidence>
<reference evidence="2" key="1">
    <citation type="submission" date="2020-03" db="EMBL/GenBank/DDBJ databases">
        <authorList>
            <person name="Weist P."/>
        </authorList>
    </citation>
    <scope>NUCLEOTIDE SEQUENCE</scope>
</reference>
<dbReference type="PANTHER" id="PTHR34999">
    <property type="match status" value="1"/>
</dbReference>
<evidence type="ECO:0000256" key="1">
    <source>
        <dbReference type="SAM" id="MobiDB-lite"/>
    </source>
</evidence>
<feature type="compositionally biased region" description="Basic residues" evidence="1">
    <location>
        <begin position="1"/>
        <end position="12"/>
    </location>
</feature>
<evidence type="ECO:0000313" key="2">
    <source>
        <dbReference type="EMBL" id="CAB1440459.1"/>
    </source>
</evidence>
<accession>A0A9N7UY36</accession>
<organism evidence="2 3">
    <name type="scientific">Pleuronectes platessa</name>
    <name type="common">European plaice</name>
    <dbReference type="NCBI Taxonomy" id="8262"/>
    <lineage>
        <taxon>Eukaryota</taxon>
        <taxon>Metazoa</taxon>
        <taxon>Chordata</taxon>
        <taxon>Craniata</taxon>
        <taxon>Vertebrata</taxon>
        <taxon>Euteleostomi</taxon>
        <taxon>Actinopterygii</taxon>
        <taxon>Neopterygii</taxon>
        <taxon>Teleostei</taxon>
        <taxon>Neoteleostei</taxon>
        <taxon>Acanthomorphata</taxon>
        <taxon>Carangaria</taxon>
        <taxon>Pleuronectiformes</taxon>
        <taxon>Pleuronectoidei</taxon>
        <taxon>Pleuronectidae</taxon>
        <taxon>Pleuronectes</taxon>
    </lineage>
</organism>
<dbReference type="AlphaFoldDB" id="A0A9N7UY36"/>
<proteinExistence type="predicted"/>
<sequence length="457" mass="49921">MPGCKPRQRRPGWPRVTQQKPNEQVEWNMCGSSSSFILKQDAAGVTLVVQKRRRVCDDEMCSRFLMKMKVPSSLTARPSQLVLCRAAVSLSIESQPPGSTGLCPRKHQRLKTHFIQSSSVVFYDITNSSPASPGVRALQLKKNKKGKFGNLQTKPKDSAGMSVLREEAVNQIDVSDLVCTELGAWDVPQSFDSPTHIITCSHLLFFFLSFHFHPSINKPPPPEARSARGTQRNQSHAQEVESGEPAPETKFYGLDKDRDCKTFTCPPPVPHLSFTCPPPVPHLSFTCPSPVSHLSLTCPSPLLHLSLTCPSPVSHLSLTCPSPVLHLSLTCPSPVLHLSFTSPSPVPHLSFTCLSPVPHLSFTCPSPVLHLSFTCPSPVLHLSLTCPSPLIHLSFTCPSTVLHLSFTSHSPVLHLSLNCPSPVLHLSFTCPSLLPHLSLTCPSPVPHLSLTLVPLNN</sequence>
<protein>
    <submittedName>
        <fullName evidence="2">Uncharacterized protein</fullName>
    </submittedName>
</protein>
<feature type="region of interest" description="Disordered" evidence="1">
    <location>
        <begin position="218"/>
        <end position="252"/>
    </location>
</feature>
<feature type="compositionally biased region" description="Polar residues" evidence="1">
    <location>
        <begin position="228"/>
        <end position="237"/>
    </location>
</feature>
<feature type="region of interest" description="Disordered" evidence="1">
    <location>
        <begin position="1"/>
        <end position="21"/>
    </location>
</feature>